<feature type="region of interest" description="Disordered" evidence="2">
    <location>
        <begin position="3255"/>
        <end position="3287"/>
    </location>
</feature>
<accession>A0ABP8Q418</accession>
<dbReference type="EMBL" id="BAABHF010000022">
    <property type="protein sequence ID" value="GAA4497595.1"/>
    <property type="molecule type" value="Genomic_DNA"/>
</dbReference>
<keyword evidence="1" id="KW-0175">Coiled coil</keyword>
<evidence type="ECO:0000313" key="5">
    <source>
        <dbReference type="Proteomes" id="UP001500503"/>
    </source>
</evidence>
<proteinExistence type="predicted"/>
<dbReference type="RefSeq" id="WP_345466049.1">
    <property type="nucleotide sequence ID" value="NZ_BAABHF010000022.1"/>
</dbReference>
<feature type="transmembrane region" description="Helical" evidence="3">
    <location>
        <begin position="190"/>
        <end position="214"/>
    </location>
</feature>
<evidence type="ECO:0000256" key="3">
    <source>
        <dbReference type="SAM" id="Phobius"/>
    </source>
</evidence>
<feature type="compositionally biased region" description="Low complexity" evidence="2">
    <location>
        <begin position="895"/>
        <end position="908"/>
    </location>
</feature>
<feature type="region of interest" description="Disordered" evidence="2">
    <location>
        <begin position="1795"/>
        <end position="1823"/>
    </location>
</feature>
<feature type="compositionally biased region" description="Basic and acidic residues" evidence="2">
    <location>
        <begin position="1809"/>
        <end position="1823"/>
    </location>
</feature>
<feature type="region of interest" description="Disordered" evidence="2">
    <location>
        <begin position="1577"/>
        <end position="1614"/>
    </location>
</feature>
<protein>
    <submittedName>
        <fullName evidence="4">Uncharacterized protein</fullName>
    </submittedName>
</protein>
<dbReference type="Proteomes" id="UP001500503">
    <property type="component" value="Unassembled WGS sequence"/>
</dbReference>
<keyword evidence="3" id="KW-1133">Transmembrane helix</keyword>
<keyword evidence="3" id="KW-0812">Transmembrane</keyword>
<evidence type="ECO:0000256" key="2">
    <source>
        <dbReference type="SAM" id="MobiDB-lite"/>
    </source>
</evidence>
<feature type="region of interest" description="Disordered" evidence="2">
    <location>
        <begin position="668"/>
        <end position="737"/>
    </location>
</feature>
<feature type="coiled-coil region" evidence="1">
    <location>
        <begin position="2247"/>
        <end position="2274"/>
    </location>
</feature>
<keyword evidence="5" id="KW-1185">Reference proteome</keyword>
<feature type="compositionally biased region" description="Pro residues" evidence="2">
    <location>
        <begin position="3163"/>
        <end position="3176"/>
    </location>
</feature>
<reference evidence="5" key="1">
    <citation type="journal article" date="2019" name="Int. J. Syst. Evol. Microbiol.">
        <title>The Global Catalogue of Microorganisms (GCM) 10K type strain sequencing project: providing services to taxonomists for standard genome sequencing and annotation.</title>
        <authorList>
            <consortium name="The Broad Institute Genomics Platform"/>
            <consortium name="The Broad Institute Genome Sequencing Center for Infectious Disease"/>
            <person name="Wu L."/>
            <person name="Ma J."/>
        </authorList>
    </citation>
    <scope>NUCLEOTIDE SEQUENCE [LARGE SCALE GENOMIC DNA]</scope>
    <source>
        <strain evidence="5">JCM 17933</strain>
    </source>
</reference>
<sequence length="3287" mass="358798">MVITGAPDLSWIFRNIADDAHTHVQPLRAAAAACRTYAAKIENVPGDCDTIIATGLANWDGPAKDAFLLSWAINFSGTPNDGYSPASFSQLSNEAMAHGAPLQPILPALHSQILDTADQLEDLASKIEQYVIACKTAQVIDLGLAVLSVVLFILTIEIGGEGGLVAGLFSYLGVDAAATYLAGQLVAWGLGWVVSIAAPIVTNVVMPALELAFISGMINLVSQEVTNALVWDPYRQSIGEPPAGVNWNEVVDAALIGGMSGAVMGGVGGIAGALLKPVMQDASPILRQVITRSLGAVLGGVGDIPVQLTHVFDPNHPRGWDWGEFGSSIGVGALMGGRIGDLFTQRPTLIIDNPDGGTLFMAPEKGLKVDLNSTDLSVIDPTTGRPVSADRWAFNVIDPATGRIIGHALPGTSNLDDPFLRVVYNDGTVDNYALNGSTVHMFTSEKVGLVDGPTTSAKPPDGVPLNTKYDKHVAYSVEGGKARPLFQTEALGDKKIAVSAFDGQGDPHLVEVHEKLTDEIEVQVVDSSLGGPDVVTTIELPKDSWVVYDQNGSVVAATRPMNKVSFDPSPSGPGGVRPSRVDRNSTELYMAGSDRQLRRLGFIRKNPISKKFDFYGDKWRPGDSEGLFTFTGSGFEGMSLRQFPDGLGTTTIAVGETQRFAYDLTGKVEPTFPAPAPKETTGTAAPHSAGRTVDAKEPQQEEQRTLLVASVPGEIPHSGDEILSSETPAPTSSEPPVANVVQDPVKVASARSEPASTSRLVTPASGEPLKLALPKATGESQTAVTTNDALQTLRRHARTLLQELSDRPPSEGYDLRKALESLRDLVGDLDGHPRKDGLLEALGMMLDDRWGLRNGLNTDPLIKDELFLPLLRQLADLAPGPHVPRLPDPQGFRFDASASSGSESADGGLVPEQEEPAAVSPPSTPKPELPAHQRVEAMVPGLWEEIDPSSKTVGPWMFKDYGPYRNDDTVSMTKLLRTYGVAPGDQVLANFAIHIQVEPVSTTPAAASGDVEVLKDLHGSPPAPEIVRPRHPDASRFVYPYDGLIHPAVENEDVPAESGVKAPAGDHVPTLLAEMFVAGDDLGIVEDEVRNLLPWARAYTVAFGKEVLISLRPEPGGTRILVSHSTIGENPANLDVAGLVKGYGRRILVSSVRTLDTDEAFHLEAPGGRVRPFDVRPTPERLIPYAGMRDGPGREAELDQIGEALQEWHEHGLGELKAGQLDAILTYIDSLLTEADAIAQFKGGELRPIAQRFTKVATSLWDLLYRADAFGSVEAFTPRAGTKAYNRILTARKLVRAELGNYRTRVVARVPLRSRDLPELDEEERDRLDRFLRRATLHYRMEFGYQLAIDLDAQPGEPIWYVVVVRGGSARIGASSVFAHGHPQFDKTEASLIRRPSGLETGTEGDIGDLRNSPYTTGQIVPGDRTRHLVTYHRDRVYDIDRDGTSIRIPDLVGPVRDAVETLMLWKDISAWLPLIDALRDPRRPASWSPDPVTVQRLRSRLDHVRDDRLEPDEAALVNGKRRLLGEQAKAALDRLVSGSKAGPDDRTLINELLNYLRGLARRQQVKARMAQGEVSAHFPSYDPRNPAARRSVEPYRAGGGPPTPHKPEPSAWMSPADAKRWWDELTPAQQDDMARIFVGVHGVSPTAATFKGTRFLSDPGAAGPWYMLRLSRPAHQQYFEPGNAALTHIAKIIVGGESPVQDAVDETRPITEVGSGPGGGGRSSITAFLEELKTLPDEDFIARVREFLASLGGSPGDAKQRETVQRIEEFLGLIGEDSAARRVAWDALQQLVDPSSGLPPDLRAQHGLGDRWKPASDLDKRSEDLARERERLRGEEQALTEGVHTLQQEIDQEFADKSAAIHASAEAMLGRIDEIKTKNEDLAAARFARIEAEFRATMEAITQQSVQSVPEVPVDESANGPVLDPRLTPEELLRQLDQIRTELNQAMQAENAESGPQAAEQEKAVEGSSETVKPPARNELQQNLSARLVEGGAHVVPSAASPPVVPGARWLPADASLEALEDALTEQQQRLAALDESEAVFDERNAPLRSIVTALDLFRRISAARDRHLANARQHLDSYDAQALSMPTRRGLDYQDSMRLRQSLLDRWAENAAHDIEEVEFLERVVAWGKRKGRITPEQQAQVDTLFEDFPELDDLPASIVNGLPTGLRGRLFDIRQFVVDAIKVHEYLTRRGLGPLLDSGIDGLHTAHRERLKALDQHILDTRAGIAAQNEALRAARQVHNPVQVAAATAARQALRADLDEALGERRRLDRLVAFYLNEHPERLGAEVAVTDDRVRELRRLLEAAMRTGDTTAVASLSESLGRAIDHLQRLSAQYAIYDLRTRLAQVMEVVRQARTAGDAGRLRTAKKQAHRLRAAVRTLQAVPEAVRAARSLLSELAEIDVALADAEQTANDKVAAAGVDVARVRRIRNAYANREKALENRRTRLTAAFEDHLRTLQGNGYLQHLLDAALAGDREAAATLLDHERLLRWIEHRRALAAGRTVRPKAEKPHELPIDTRDPVVQQVFRTSQKAIPKMAKYAFYERRREEAMGYEPTVHSLDMRLQEPHPSKAARLGRKMERLRKRIPDLSAVHSYGRYVIEQEDDQRPGVQAVRERVSEAAAPDPLWSADSVDVVVRHIEDGLGPAQRARADFAAERTRRNSYVSALNEVVDAMRAVERLRLAGAAETEVRSQYERLVTARLGLRGWTVVGSEALPIRQSLDGRELPPVPSRADDDPRTWVDEIEEIREIPVNVPFALHHTHRDVFKDGKPLDWVGGDLPIESTIESQKYVVVMKDGAEYEVTEFVHQTLVIRSGSLLEGGLAMARIGGGLTTPLSAFSWAPKHAVGFGPFTLLFQLPFGLNTDLQYIPELRRDFFVYEHVGRKTVKVKRLTDHGDPRKSWKIHTPATGIKLVDDTLKTVQFYVKWGLQAQIVPMVVVKFGDPSTTDGNQLVDLASFGAVGAGQVTGEIAYFRDAATGAFIRMDWTAGVEFLYGLFGGMPDHYGATRLLPDVSPFMNWRPTPSTVPWNRVWTLDIKPLIQHVRDAVLLKVPGLSTVIQRRLDAVNRLQYVGVAGQWAKDRRAYLLLEALKGHDRPSDDEGPQLLVPPSRGPRPKKPTGGPALRSPSGGDLLLPLDPPPTPVQTSRTRPVAGAASKAVEPGPKRAPAPTPPPPSDVPPAVAQLLQVEAKNQAEQARRRVEDALRGGDLVQNAADEILALVKEVESFAALPSDQGLRGIHVTAHADAVRALRHRIGELPPAPGTTGVLRTTPLAPVEDPNGQDGGKLR</sequence>
<feature type="region of interest" description="Disordered" evidence="2">
    <location>
        <begin position="881"/>
        <end position="929"/>
    </location>
</feature>
<feature type="compositionally biased region" description="Low complexity" evidence="2">
    <location>
        <begin position="724"/>
        <end position="736"/>
    </location>
</feature>
<feature type="region of interest" description="Disordered" evidence="2">
    <location>
        <begin position="1949"/>
        <end position="1977"/>
    </location>
</feature>
<gene>
    <name evidence="4" type="ORF">GCM10023191_041350</name>
</gene>
<feature type="region of interest" description="Disordered" evidence="2">
    <location>
        <begin position="563"/>
        <end position="584"/>
    </location>
</feature>
<feature type="compositionally biased region" description="Low complexity" evidence="2">
    <location>
        <begin position="3117"/>
        <end position="3134"/>
    </location>
</feature>
<comment type="caution">
    <text evidence="4">The sequence shown here is derived from an EMBL/GenBank/DDBJ whole genome shotgun (WGS) entry which is preliminary data.</text>
</comment>
<feature type="compositionally biased region" description="Basic and acidic residues" evidence="2">
    <location>
        <begin position="693"/>
        <end position="704"/>
    </location>
</feature>
<organism evidence="4 5">
    <name type="scientific">Actinoallomurus oryzae</name>
    <dbReference type="NCBI Taxonomy" id="502180"/>
    <lineage>
        <taxon>Bacteria</taxon>
        <taxon>Bacillati</taxon>
        <taxon>Actinomycetota</taxon>
        <taxon>Actinomycetes</taxon>
        <taxon>Streptosporangiales</taxon>
        <taxon>Thermomonosporaceae</taxon>
        <taxon>Actinoallomurus</taxon>
    </lineage>
</organism>
<feature type="region of interest" description="Disordered" evidence="2">
    <location>
        <begin position="3093"/>
        <end position="3176"/>
    </location>
</feature>
<feature type="region of interest" description="Disordered" evidence="2">
    <location>
        <begin position="1397"/>
        <end position="1418"/>
    </location>
</feature>
<evidence type="ECO:0000313" key="4">
    <source>
        <dbReference type="EMBL" id="GAA4497595.1"/>
    </source>
</evidence>
<feature type="coiled-coil region" evidence="1">
    <location>
        <begin position="2365"/>
        <end position="2412"/>
    </location>
</feature>
<name>A0ABP8Q418_9ACTN</name>
<evidence type="ECO:0000256" key="1">
    <source>
        <dbReference type="SAM" id="Coils"/>
    </source>
</evidence>
<keyword evidence="3" id="KW-0472">Membrane</keyword>